<feature type="domain" description="Transglycosylase SLT" evidence="2">
    <location>
        <begin position="307"/>
        <end position="386"/>
    </location>
</feature>
<dbReference type="AlphaFoldDB" id="A0A1I2Z9Z1"/>
<dbReference type="InterPro" id="IPR023346">
    <property type="entry name" value="Lysozyme-like_dom_sf"/>
</dbReference>
<keyword evidence="1" id="KW-0812">Transmembrane</keyword>
<reference evidence="5" key="1">
    <citation type="submission" date="2016-10" db="EMBL/GenBank/DDBJ databases">
        <authorList>
            <person name="Varghese N."/>
            <person name="Submissions S."/>
        </authorList>
    </citation>
    <scope>NUCLEOTIDE SEQUENCE [LARGE SCALE GENOMIC DNA]</scope>
    <source>
        <strain evidence="5">DSM 17038</strain>
    </source>
</reference>
<evidence type="ECO:0000256" key="1">
    <source>
        <dbReference type="SAM" id="Phobius"/>
    </source>
</evidence>
<keyword evidence="1" id="KW-1133">Transmembrane helix</keyword>
<keyword evidence="5" id="KW-1185">Reference proteome</keyword>
<dbReference type="OrthoDB" id="9814460at2"/>
<dbReference type="RefSeq" id="WP_092475454.1">
    <property type="nucleotide sequence ID" value="NZ_FOOX01000025.1"/>
</dbReference>
<evidence type="ECO:0000259" key="2">
    <source>
        <dbReference type="Pfam" id="PF01464"/>
    </source>
</evidence>
<evidence type="ECO:0000259" key="3">
    <source>
        <dbReference type="Pfam" id="PF01551"/>
    </source>
</evidence>
<dbReference type="InterPro" id="IPR016047">
    <property type="entry name" value="M23ase_b-sheet_dom"/>
</dbReference>
<dbReference type="Proteomes" id="UP000199337">
    <property type="component" value="Unassembled WGS sequence"/>
</dbReference>
<feature type="domain" description="M23ase beta-sheet core" evidence="3">
    <location>
        <begin position="468"/>
        <end position="554"/>
    </location>
</feature>
<protein>
    <submittedName>
        <fullName evidence="4">Transglycosylase SLT domain-containing protein</fullName>
    </submittedName>
</protein>
<dbReference type="SUPFAM" id="SSF51261">
    <property type="entry name" value="Duplicated hybrid motif"/>
    <property type="match status" value="1"/>
</dbReference>
<dbReference type="InterPro" id="IPR011055">
    <property type="entry name" value="Dup_hybrid_motif"/>
</dbReference>
<dbReference type="SUPFAM" id="SSF53955">
    <property type="entry name" value="Lysozyme-like"/>
    <property type="match status" value="1"/>
</dbReference>
<accession>A0A1I2Z9Z1</accession>
<organism evidence="4 5">
    <name type="scientific">Desulfotruncus arcticus DSM 17038</name>
    <dbReference type="NCBI Taxonomy" id="1121424"/>
    <lineage>
        <taxon>Bacteria</taxon>
        <taxon>Bacillati</taxon>
        <taxon>Bacillota</taxon>
        <taxon>Clostridia</taxon>
        <taxon>Eubacteriales</taxon>
        <taxon>Desulfallaceae</taxon>
        <taxon>Desulfotruncus</taxon>
    </lineage>
</organism>
<dbReference type="Pfam" id="PF01464">
    <property type="entry name" value="SLT"/>
    <property type="match status" value="1"/>
</dbReference>
<feature type="transmembrane region" description="Helical" evidence="1">
    <location>
        <begin position="32"/>
        <end position="54"/>
    </location>
</feature>
<evidence type="ECO:0000313" key="4">
    <source>
        <dbReference type="EMBL" id="SFH34326.1"/>
    </source>
</evidence>
<dbReference type="Gene3D" id="1.10.530.10">
    <property type="match status" value="1"/>
</dbReference>
<keyword evidence="1" id="KW-0472">Membrane</keyword>
<dbReference type="Gene3D" id="2.70.70.10">
    <property type="entry name" value="Glucose Permease (Domain IIA)"/>
    <property type="match status" value="1"/>
</dbReference>
<dbReference type="InterPro" id="IPR050570">
    <property type="entry name" value="Cell_wall_metabolism_enzyme"/>
</dbReference>
<name>A0A1I2Z9Z1_9FIRM</name>
<dbReference type="GO" id="GO:0004222">
    <property type="term" value="F:metalloendopeptidase activity"/>
    <property type="evidence" value="ECO:0007669"/>
    <property type="project" value="TreeGrafter"/>
</dbReference>
<dbReference type="EMBL" id="FOOX01000025">
    <property type="protein sequence ID" value="SFH34326.1"/>
    <property type="molecule type" value="Genomic_DNA"/>
</dbReference>
<dbReference type="Pfam" id="PF01551">
    <property type="entry name" value="Peptidase_M23"/>
    <property type="match status" value="1"/>
</dbReference>
<dbReference type="STRING" id="341036.SAMN05660649_04826"/>
<dbReference type="PANTHER" id="PTHR21666">
    <property type="entry name" value="PEPTIDASE-RELATED"/>
    <property type="match status" value="1"/>
</dbReference>
<dbReference type="InterPro" id="IPR008258">
    <property type="entry name" value="Transglycosylase_SLT_dom_1"/>
</dbReference>
<evidence type="ECO:0000313" key="5">
    <source>
        <dbReference type="Proteomes" id="UP000199337"/>
    </source>
</evidence>
<gene>
    <name evidence="4" type="ORF">SAMN05660649_04826</name>
</gene>
<dbReference type="PANTHER" id="PTHR21666:SF270">
    <property type="entry name" value="MUREIN HYDROLASE ACTIVATOR ENVC"/>
    <property type="match status" value="1"/>
</dbReference>
<sequence>MNADRIEKETMQGAKKIAHLFKRLLFKAIKPFLPYLIIVILIFMILAMLVASVYSAMPEAGALGGVNPSDEDKKVKQEYEALCDRYNLEDAWLINDAPCEPGGEKYEASPDDSFYPGQGIRKFTVLPDPYGSDKALALKWGQVHAAALYRAYNFGQEEITHKEEITKGLHPYFYYKQSYVYTDGNSETEKSIQYLLVEAFTIEGHYQFHYKWVTETHGSGENKVTITKEELKDTHQLLPNKWQRLEDWLVNEYKLNKVDDVPLARTAVWEAGQGFNEGKEWLRWLIKNKDIGDFVSIAMIPPELIPYFKEAEERFGIPWWFLAAVAFKESSFNPRAENTGTHCYGLMQLTPSNWNHYSVLLGFDPIVDRENPRAQILCGAYMLRELGLKNIDWDGEWKEQTLAVLTFYGGFRGSDATERCREEYATPIWEYADNFRFMDSAIWPVPGYYEISSPFGPRLHSILNTWRDHDGIDIPAPMGQTVVSVSSGVVTHTGNMSDYGLTVVIQDGRHRYLYAHLSKISVADSQSVEPSMKIGEVGSTGLSDGPHLHLGIWDLAKEGWIDPMLVLRGKEEN</sequence>
<proteinExistence type="predicted"/>
<dbReference type="CDD" id="cd12797">
    <property type="entry name" value="M23_peptidase"/>
    <property type="match status" value="1"/>
</dbReference>